<gene>
    <name evidence="1" type="primary">ORF97140</name>
</gene>
<evidence type="ECO:0000313" key="1">
    <source>
        <dbReference type="EMBL" id="CEK75812.1"/>
    </source>
</evidence>
<dbReference type="AlphaFoldDB" id="A0A0B7A5A0"/>
<reference evidence="1" key="1">
    <citation type="submission" date="2014-12" db="EMBL/GenBank/DDBJ databases">
        <title>Insight into the proteome of Arion vulgaris.</title>
        <authorList>
            <person name="Aradska J."/>
            <person name="Bulat T."/>
            <person name="Smidak R."/>
            <person name="Sarate P."/>
            <person name="Gangsoo J."/>
            <person name="Sialana F."/>
            <person name="Bilban M."/>
            <person name="Lubec G."/>
        </authorList>
    </citation>
    <scope>NUCLEOTIDE SEQUENCE</scope>
    <source>
        <tissue evidence="1">Skin</tissue>
    </source>
</reference>
<proteinExistence type="predicted"/>
<organism evidence="1">
    <name type="scientific">Arion vulgaris</name>
    <dbReference type="NCBI Taxonomy" id="1028688"/>
    <lineage>
        <taxon>Eukaryota</taxon>
        <taxon>Metazoa</taxon>
        <taxon>Spiralia</taxon>
        <taxon>Lophotrochozoa</taxon>
        <taxon>Mollusca</taxon>
        <taxon>Gastropoda</taxon>
        <taxon>Heterobranchia</taxon>
        <taxon>Euthyneura</taxon>
        <taxon>Panpulmonata</taxon>
        <taxon>Eupulmonata</taxon>
        <taxon>Stylommatophora</taxon>
        <taxon>Helicina</taxon>
        <taxon>Arionoidea</taxon>
        <taxon>Arionidae</taxon>
        <taxon>Arion</taxon>
    </lineage>
</organism>
<sequence>MQPAHMITSLTKCYEMMQHTACSLCICPSMNKKLDSSSQHIFLAVTKKTRI</sequence>
<accession>A0A0B7A5A0</accession>
<name>A0A0B7A5A0_9EUPU</name>
<dbReference type="EMBL" id="HACG01028947">
    <property type="protein sequence ID" value="CEK75812.1"/>
    <property type="molecule type" value="Transcribed_RNA"/>
</dbReference>
<protein>
    <submittedName>
        <fullName evidence="1">Uncharacterized protein</fullName>
    </submittedName>
</protein>